<proteinExistence type="predicted"/>
<sequence length="169" mass="18732">MARQSTVTTHPQVARINEMLADGVPYSEIARHMGLSLASVGRYALLVKSELAKFVDDEPSAYVVITRLLEAADHAQEARRRSRVSGSPIHQARAIKAETDVLARLVDELGITDTSATEVYQASHELVQVLAEYARDEPQYARALIDRLKKHDNLTDLAAALSRQNRNQS</sequence>
<gene>
    <name evidence="1" type="ORF">KEC57_07060</name>
</gene>
<protein>
    <submittedName>
        <fullName evidence="1">Uncharacterized protein</fullName>
    </submittedName>
</protein>
<dbReference type="RefSeq" id="WP_229383872.1">
    <property type="nucleotide sequence ID" value="NZ_JAGTTN010000002.1"/>
</dbReference>
<reference evidence="1" key="1">
    <citation type="submission" date="2021-04" db="EMBL/GenBank/DDBJ databases">
        <title>Microbacterium tenobrionis sp. nov. and Microbacterium allomyrinae sp. nov., isolated from larvae of Tenobrio molitor and Allomyrina dichotoma, respectively.</title>
        <authorList>
            <person name="Lee S.D."/>
        </authorList>
    </citation>
    <scope>NUCLEOTIDE SEQUENCE</scope>
    <source>
        <strain evidence="1">BWT-G7</strain>
    </source>
</reference>
<dbReference type="AlphaFoldDB" id="A0A9X1LUK9"/>
<comment type="caution">
    <text evidence="1">The sequence shown here is derived from an EMBL/GenBank/DDBJ whole genome shotgun (WGS) entry which is preliminary data.</text>
</comment>
<evidence type="ECO:0000313" key="2">
    <source>
        <dbReference type="Proteomes" id="UP001139354"/>
    </source>
</evidence>
<keyword evidence="2" id="KW-1185">Reference proteome</keyword>
<evidence type="ECO:0000313" key="1">
    <source>
        <dbReference type="EMBL" id="MCC2031943.1"/>
    </source>
</evidence>
<dbReference type="Proteomes" id="UP001139354">
    <property type="component" value="Unassembled WGS sequence"/>
</dbReference>
<organism evidence="1 2">
    <name type="scientific">Microbacterium allomyrinae</name>
    <dbReference type="NCBI Taxonomy" id="2830666"/>
    <lineage>
        <taxon>Bacteria</taxon>
        <taxon>Bacillati</taxon>
        <taxon>Actinomycetota</taxon>
        <taxon>Actinomycetes</taxon>
        <taxon>Micrococcales</taxon>
        <taxon>Microbacteriaceae</taxon>
        <taxon>Microbacterium</taxon>
    </lineage>
</organism>
<dbReference type="EMBL" id="JAGTTN010000002">
    <property type="protein sequence ID" value="MCC2031943.1"/>
    <property type="molecule type" value="Genomic_DNA"/>
</dbReference>
<accession>A0A9X1LUK9</accession>
<name>A0A9X1LUK9_9MICO</name>